<dbReference type="RefSeq" id="WP_281448765.1">
    <property type="nucleotide sequence ID" value="NZ_JASBAO010000001.1"/>
</dbReference>
<dbReference type="EMBL" id="JASBAO010000001">
    <property type="protein sequence ID" value="MDI2091678.1"/>
    <property type="molecule type" value="Genomic_DNA"/>
</dbReference>
<accession>A0ABT6Q3I3</accession>
<keyword evidence="2" id="KW-1185">Reference proteome</keyword>
<reference evidence="1" key="1">
    <citation type="submission" date="2023-05" db="EMBL/GenBank/DDBJ databases">
        <title>Whole genome sequence of Commensalibacter sp.</title>
        <authorList>
            <person name="Charoenyingcharoen P."/>
            <person name="Yukphan P."/>
        </authorList>
    </citation>
    <scope>NUCLEOTIDE SEQUENCE</scope>
    <source>
        <strain evidence="1">TBRC 16381</strain>
    </source>
</reference>
<proteinExistence type="predicted"/>
<gene>
    <name evidence="1" type="ORF">QJV27_09915</name>
</gene>
<name>A0ABT6Q3I3_9PROT</name>
<sequence length="195" mass="22059">MVNVKAKKRTHKTELANSKILKSKTGKSKIKQLAIDIDDGNEEDFSAENAIDILHNTLDIKALHYGSEEDEEGKDMADEFQPVDRLIGNESYRKSETQYEQPVTEEENDEEQDCVVIGCRMPNGVVIHAGHSTTLLRGINDMPGKGSFRDYGGIGFTKVTKTLWSNFVKTHKNWPPLQNGSVFISKNKEFWWEGL</sequence>
<organism evidence="1 2">
    <name type="scientific">Commensalibacter oyaizuii</name>
    <dbReference type="NCBI Taxonomy" id="3043873"/>
    <lineage>
        <taxon>Bacteria</taxon>
        <taxon>Pseudomonadati</taxon>
        <taxon>Pseudomonadota</taxon>
        <taxon>Alphaproteobacteria</taxon>
        <taxon>Acetobacterales</taxon>
        <taxon>Acetobacteraceae</taxon>
    </lineage>
</organism>
<dbReference type="Proteomes" id="UP001431634">
    <property type="component" value="Unassembled WGS sequence"/>
</dbReference>
<evidence type="ECO:0000313" key="2">
    <source>
        <dbReference type="Proteomes" id="UP001431634"/>
    </source>
</evidence>
<protein>
    <submittedName>
        <fullName evidence="1">Uncharacterized protein</fullName>
    </submittedName>
</protein>
<comment type="caution">
    <text evidence="1">The sequence shown here is derived from an EMBL/GenBank/DDBJ whole genome shotgun (WGS) entry which is preliminary data.</text>
</comment>
<evidence type="ECO:0000313" key="1">
    <source>
        <dbReference type="EMBL" id="MDI2091678.1"/>
    </source>
</evidence>